<evidence type="ECO:0000313" key="9">
    <source>
        <dbReference type="Proteomes" id="UP001445335"/>
    </source>
</evidence>
<feature type="transmembrane region" description="Helical" evidence="7">
    <location>
        <begin position="116"/>
        <end position="139"/>
    </location>
</feature>
<evidence type="ECO:0000256" key="7">
    <source>
        <dbReference type="SAM" id="Phobius"/>
    </source>
</evidence>
<dbReference type="Pfam" id="PF01925">
    <property type="entry name" value="TauE"/>
    <property type="match status" value="2"/>
</dbReference>
<evidence type="ECO:0000313" key="8">
    <source>
        <dbReference type="EMBL" id="KAK9832849.1"/>
    </source>
</evidence>
<organism evidence="8 9">
    <name type="scientific">Elliptochloris bilobata</name>
    <dbReference type="NCBI Taxonomy" id="381761"/>
    <lineage>
        <taxon>Eukaryota</taxon>
        <taxon>Viridiplantae</taxon>
        <taxon>Chlorophyta</taxon>
        <taxon>core chlorophytes</taxon>
        <taxon>Trebouxiophyceae</taxon>
        <taxon>Trebouxiophyceae incertae sedis</taxon>
        <taxon>Elliptochloris clade</taxon>
        <taxon>Elliptochloris</taxon>
    </lineage>
</organism>
<evidence type="ECO:0000256" key="6">
    <source>
        <dbReference type="SAM" id="MobiDB-lite"/>
    </source>
</evidence>
<proteinExistence type="inferred from homology"/>
<keyword evidence="5 7" id="KW-0472">Membrane</keyword>
<keyword evidence="3 7" id="KW-0812">Transmembrane</keyword>
<evidence type="ECO:0000256" key="5">
    <source>
        <dbReference type="ARBA" id="ARBA00023136"/>
    </source>
</evidence>
<keyword evidence="9" id="KW-1185">Reference proteome</keyword>
<dbReference type="AlphaFoldDB" id="A0AAW1RGG2"/>
<feature type="transmembrane region" description="Helical" evidence="7">
    <location>
        <begin position="145"/>
        <end position="164"/>
    </location>
</feature>
<feature type="transmembrane region" description="Helical" evidence="7">
    <location>
        <begin position="85"/>
        <end position="104"/>
    </location>
</feature>
<dbReference type="PANTHER" id="PTHR14255">
    <property type="entry name" value="CEREBLON"/>
    <property type="match status" value="1"/>
</dbReference>
<keyword evidence="4 7" id="KW-1133">Transmembrane helix</keyword>
<feature type="transmembrane region" description="Helical" evidence="7">
    <location>
        <begin position="342"/>
        <end position="361"/>
    </location>
</feature>
<dbReference type="PANTHER" id="PTHR14255:SF3">
    <property type="entry name" value="SULFITE EXPORTER TAUE_SAFE FAMILY PROTEIN 5-RELATED"/>
    <property type="match status" value="1"/>
</dbReference>
<feature type="transmembrane region" description="Helical" evidence="7">
    <location>
        <begin position="433"/>
        <end position="457"/>
    </location>
</feature>
<protein>
    <recommendedName>
        <fullName evidence="10">Sulfite exporter TauE/SafE family protein</fullName>
    </recommendedName>
</protein>
<feature type="transmembrane region" description="Helical" evidence="7">
    <location>
        <begin position="284"/>
        <end position="303"/>
    </location>
</feature>
<evidence type="ECO:0008006" key="10">
    <source>
        <dbReference type="Google" id="ProtNLM"/>
    </source>
</evidence>
<name>A0AAW1RGG2_9CHLO</name>
<comment type="subcellular location">
    <subcellularLocation>
        <location evidence="1">Membrane</location>
        <topology evidence="1">Multi-pass membrane protein</topology>
    </subcellularLocation>
</comment>
<sequence>MAEHDSKARDSVGTHEHSWWRVAQRRLLGVTPVDAPIQWTPETVVALVLACFCALLANSAGIGGGPFYLPILNIMLGFNLKAATALSHTIVATSALASSVYGFLHTSPTHPDRPLVDLDLVITFVPALLLGVSFGVLFNVLFPEWLQTALLVVLLAVVVWKTAAKGLKQWQQEQNAKKADSEREQLLNGEEAGDGEEEDAGVLHEEAFHRNPSIKRDKDFQVVEPHPDDAEAQRRRIAGTQPGLRGFLARMQIGKLLFVLALWAVYLATELWKARNNRCSTGYFLAYGTQAAVLLVVTATMMWHKARKMEQHRPLMDPELAAILSNNGKGAPIRTLIKVSSIMAFAGACAGLLGIGGALIFNPVLLQLTVNPQVCASTSVLMILFSSSAIAISLGFQGLLNVHYAAVFAPTCFLGSLLGVTIVGRLIKSSGRTSIIVILLTVLITIGAFVTAVFGVIHTVQRYQELGHLPGFSPFCQD</sequence>
<feature type="transmembrane region" description="Helical" evidence="7">
    <location>
        <begin position="381"/>
        <end position="400"/>
    </location>
</feature>
<dbReference type="GO" id="GO:0016567">
    <property type="term" value="P:protein ubiquitination"/>
    <property type="evidence" value="ECO:0007669"/>
    <property type="project" value="TreeGrafter"/>
</dbReference>
<feature type="transmembrane region" description="Helical" evidence="7">
    <location>
        <begin position="407"/>
        <end position="427"/>
    </location>
</feature>
<feature type="transmembrane region" description="Helical" evidence="7">
    <location>
        <begin position="44"/>
        <end position="65"/>
    </location>
</feature>
<feature type="transmembrane region" description="Helical" evidence="7">
    <location>
        <begin position="253"/>
        <end position="272"/>
    </location>
</feature>
<gene>
    <name evidence="8" type="ORF">WJX81_007097</name>
</gene>
<evidence type="ECO:0000256" key="4">
    <source>
        <dbReference type="ARBA" id="ARBA00022989"/>
    </source>
</evidence>
<comment type="similarity">
    <text evidence="2">Belongs to the 4-toluene sulfonate uptake permease (TSUP) (TC 2.A.102) family.</text>
</comment>
<feature type="compositionally biased region" description="Basic and acidic residues" evidence="6">
    <location>
        <begin position="175"/>
        <end position="185"/>
    </location>
</feature>
<evidence type="ECO:0000256" key="1">
    <source>
        <dbReference type="ARBA" id="ARBA00004141"/>
    </source>
</evidence>
<dbReference type="GO" id="GO:0016020">
    <property type="term" value="C:membrane"/>
    <property type="evidence" value="ECO:0007669"/>
    <property type="project" value="UniProtKB-SubCell"/>
</dbReference>
<accession>A0AAW1RGG2</accession>
<evidence type="ECO:0000256" key="3">
    <source>
        <dbReference type="ARBA" id="ARBA00022692"/>
    </source>
</evidence>
<reference evidence="8 9" key="1">
    <citation type="journal article" date="2024" name="Nat. Commun.">
        <title>Phylogenomics reveals the evolutionary origins of lichenization in chlorophyte algae.</title>
        <authorList>
            <person name="Puginier C."/>
            <person name="Libourel C."/>
            <person name="Otte J."/>
            <person name="Skaloud P."/>
            <person name="Haon M."/>
            <person name="Grisel S."/>
            <person name="Petersen M."/>
            <person name="Berrin J.G."/>
            <person name="Delaux P.M."/>
            <person name="Dal Grande F."/>
            <person name="Keller J."/>
        </authorList>
    </citation>
    <scope>NUCLEOTIDE SEQUENCE [LARGE SCALE GENOMIC DNA]</scope>
    <source>
        <strain evidence="8 9">SAG 245.80</strain>
    </source>
</reference>
<feature type="region of interest" description="Disordered" evidence="6">
    <location>
        <begin position="172"/>
        <end position="199"/>
    </location>
</feature>
<evidence type="ECO:0000256" key="2">
    <source>
        <dbReference type="ARBA" id="ARBA00009142"/>
    </source>
</evidence>
<dbReference type="EMBL" id="JALJOU010000038">
    <property type="protein sequence ID" value="KAK9832849.1"/>
    <property type="molecule type" value="Genomic_DNA"/>
</dbReference>
<comment type="caution">
    <text evidence="8">The sequence shown here is derived from an EMBL/GenBank/DDBJ whole genome shotgun (WGS) entry which is preliminary data.</text>
</comment>
<dbReference type="InterPro" id="IPR002781">
    <property type="entry name" value="TM_pro_TauE-like"/>
</dbReference>
<dbReference type="Proteomes" id="UP001445335">
    <property type="component" value="Unassembled WGS sequence"/>
</dbReference>
<dbReference type="GO" id="GO:0031464">
    <property type="term" value="C:Cul4A-RING E3 ubiquitin ligase complex"/>
    <property type="evidence" value="ECO:0007669"/>
    <property type="project" value="TreeGrafter"/>
</dbReference>